<gene>
    <name evidence="2" type="ORF">SDC9_189196</name>
</gene>
<organism evidence="2">
    <name type="scientific">bioreactor metagenome</name>
    <dbReference type="NCBI Taxonomy" id="1076179"/>
    <lineage>
        <taxon>unclassified sequences</taxon>
        <taxon>metagenomes</taxon>
        <taxon>ecological metagenomes</taxon>
    </lineage>
</organism>
<reference evidence="2" key="1">
    <citation type="submission" date="2019-08" db="EMBL/GenBank/DDBJ databases">
        <authorList>
            <person name="Kucharzyk K."/>
            <person name="Murdoch R.W."/>
            <person name="Higgins S."/>
            <person name="Loffler F."/>
        </authorList>
    </citation>
    <scope>NUCLEOTIDE SEQUENCE</scope>
</reference>
<dbReference type="EMBL" id="VSSQ01098828">
    <property type="protein sequence ID" value="MPN41642.1"/>
    <property type="molecule type" value="Genomic_DNA"/>
</dbReference>
<evidence type="ECO:0000313" key="2">
    <source>
        <dbReference type="EMBL" id="MPN41642.1"/>
    </source>
</evidence>
<sequence>MTQPFDLSRRYRLSVFFAGDVYREAVRGDVRHCAIFCDEDRDGRKNNDRGGEEIPVHQQMGRRSEAELLRDRHRDAVYHKILACDEKIRSEAGVARRVGDRDADPGVLAHCLVHGSADGRRGDDAGIGGEVRVYGDKGQYRHDRPLRGLEDGALDESLHQA</sequence>
<feature type="region of interest" description="Disordered" evidence="1">
    <location>
        <begin position="135"/>
        <end position="161"/>
    </location>
</feature>
<evidence type="ECO:0000256" key="1">
    <source>
        <dbReference type="SAM" id="MobiDB-lite"/>
    </source>
</evidence>
<feature type="compositionally biased region" description="Basic and acidic residues" evidence="1">
    <location>
        <begin position="44"/>
        <end position="55"/>
    </location>
</feature>
<proteinExistence type="predicted"/>
<name>A0A645HT47_9ZZZZ</name>
<protein>
    <submittedName>
        <fullName evidence="2">Uncharacterized protein</fullName>
    </submittedName>
</protein>
<feature type="region of interest" description="Disordered" evidence="1">
    <location>
        <begin position="44"/>
        <end position="63"/>
    </location>
</feature>
<comment type="caution">
    <text evidence="2">The sequence shown here is derived from an EMBL/GenBank/DDBJ whole genome shotgun (WGS) entry which is preliminary data.</text>
</comment>
<accession>A0A645HT47</accession>
<dbReference type="AlphaFoldDB" id="A0A645HT47"/>